<evidence type="ECO:0000259" key="16">
    <source>
        <dbReference type="SMART" id="SM00900"/>
    </source>
</evidence>
<dbReference type="AlphaFoldDB" id="A0A0R2U5N7"/>
<evidence type="ECO:0000313" key="18">
    <source>
        <dbReference type="Proteomes" id="UP000051213"/>
    </source>
</evidence>
<keyword evidence="12" id="KW-0406">Ion transport</keyword>
<evidence type="ECO:0000313" key="17">
    <source>
        <dbReference type="EMBL" id="KRO92579.1"/>
    </source>
</evidence>
<dbReference type="NCBIfam" id="NF003749">
    <property type="entry name" value="PRK05346.1-5"/>
    <property type="match status" value="1"/>
</dbReference>
<keyword evidence="6" id="KW-0288">FMN</keyword>
<dbReference type="Pfam" id="PF04205">
    <property type="entry name" value="FMN_bind"/>
    <property type="match status" value="1"/>
</dbReference>
<evidence type="ECO:0000256" key="4">
    <source>
        <dbReference type="ARBA" id="ARBA00022553"/>
    </source>
</evidence>
<feature type="non-terminal residue" evidence="17">
    <location>
        <position position="1"/>
    </location>
</feature>
<keyword evidence="14" id="KW-0472">Membrane</keyword>
<keyword evidence="11" id="KW-0915">Sodium</keyword>
<dbReference type="HAMAP" id="MF_00427">
    <property type="entry name" value="NqrC"/>
    <property type="match status" value="1"/>
</dbReference>
<reference evidence="17 18" key="1">
    <citation type="submission" date="2015-10" db="EMBL/GenBank/DDBJ databases">
        <title>Metagenome-Assembled Genomes uncover a global brackish microbiome.</title>
        <authorList>
            <person name="Hugerth L.W."/>
            <person name="Larsson J."/>
            <person name="Alneberg J."/>
            <person name="Lindh M.V."/>
            <person name="Legrand C."/>
            <person name="Pinhassi J."/>
            <person name="Andersson A.F."/>
        </authorList>
    </citation>
    <scope>NUCLEOTIDE SEQUENCE [LARGE SCALE GENOMIC DNA]</scope>
    <source>
        <strain evidence="17">BACL26 MAG-121220-bin70</strain>
    </source>
</reference>
<evidence type="ECO:0000256" key="15">
    <source>
        <dbReference type="ARBA" id="ARBA00023201"/>
    </source>
</evidence>
<evidence type="ECO:0000256" key="6">
    <source>
        <dbReference type="ARBA" id="ARBA00022643"/>
    </source>
</evidence>
<dbReference type="EMBL" id="LICA01000321">
    <property type="protein sequence ID" value="KRO92579.1"/>
    <property type="molecule type" value="Genomic_DNA"/>
</dbReference>
<keyword evidence="15" id="KW-0739">Sodium transport</keyword>
<dbReference type="Proteomes" id="UP000051213">
    <property type="component" value="Unassembled WGS sequence"/>
</dbReference>
<keyword evidence="1" id="KW-0813">Transport</keyword>
<keyword evidence="4" id="KW-0597">Phosphoprotein</keyword>
<proteinExistence type="inferred from homology"/>
<keyword evidence="3" id="KW-0997">Cell inner membrane</keyword>
<feature type="domain" description="FMN-binding" evidence="16">
    <location>
        <begin position="107"/>
        <end position="207"/>
    </location>
</feature>
<keyword evidence="8" id="KW-1278">Translocase</keyword>
<protein>
    <submittedName>
        <fullName evidence="17">Na(+)-translocating NADH-quinone reductase subunit C</fullName>
    </submittedName>
</protein>
<evidence type="ECO:0000256" key="9">
    <source>
        <dbReference type="ARBA" id="ARBA00022989"/>
    </source>
</evidence>
<dbReference type="InterPro" id="IPR007329">
    <property type="entry name" value="FMN-bd"/>
</dbReference>
<name>A0A0R2U5N7_9GAMM</name>
<organism evidence="17 18">
    <name type="scientific">SAR92 bacterium BACL26 MAG-121220-bin70</name>
    <dbReference type="NCBI Taxonomy" id="1655626"/>
    <lineage>
        <taxon>Bacteria</taxon>
        <taxon>Pseudomonadati</taxon>
        <taxon>Pseudomonadota</taxon>
        <taxon>Gammaproteobacteria</taxon>
        <taxon>Cellvibrionales</taxon>
        <taxon>Porticoccaceae</taxon>
        <taxon>SAR92 clade</taxon>
    </lineage>
</organism>
<accession>A0A0R2U5N7</accession>
<gene>
    <name evidence="17" type="ORF">ABS24_04665</name>
</gene>
<dbReference type="GO" id="GO:0016655">
    <property type="term" value="F:oxidoreductase activity, acting on NAD(P)H, quinone or similar compound as acceptor"/>
    <property type="evidence" value="ECO:0007669"/>
    <property type="project" value="InterPro"/>
</dbReference>
<evidence type="ECO:0000256" key="14">
    <source>
        <dbReference type="ARBA" id="ARBA00023136"/>
    </source>
</evidence>
<dbReference type="GO" id="GO:0016020">
    <property type="term" value="C:membrane"/>
    <property type="evidence" value="ECO:0007669"/>
    <property type="project" value="InterPro"/>
</dbReference>
<evidence type="ECO:0000256" key="1">
    <source>
        <dbReference type="ARBA" id="ARBA00022448"/>
    </source>
</evidence>
<evidence type="ECO:0000256" key="11">
    <source>
        <dbReference type="ARBA" id="ARBA00023053"/>
    </source>
</evidence>
<dbReference type="NCBIfam" id="TIGR01938">
    <property type="entry name" value="nqrC"/>
    <property type="match status" value="1"/>
</dbReference>
<sequence length="221" mass="23968">QQENKLLDLKTNILASAGLLKPGIDVETQFKQITARVVDLDTGYFTDALDASTYDQRKASKDPSMSVSLDPKNDPAKIKRRAKFATVYIVDGEQGIEKVILPIKGYGLWSTLYGFLALESDLQTVAGIGFYEHTETPGLGGEVDSPSWKAGWIGKQAYKSGEVAISVIKGKVDRVREGAEYQIDGLAGATLTTRGVNNLIQYWLGEEGFAPLIGHLKSGDA</sequence>
<keyword evidence="7" id="KW-0812">Transmembrane</keyword>
<keyword evidence="2" id="KW-1003">Cell membrane</keyword>
<keyword evidence="10" id="KW-0520">NAD</keyword>
<dbReference type="PIRSF" id="PIRSF009437">
    <property type="entry name" value="NQR-1_subunit_C"/>
    <property type="match status" value="1"/>
</dbReference>
<keyword evidence="13" id="KW-0830">Ubiquinone</keyword>
<dbReference type="SMART" id="SM00900">
    <property type="entry name" value="FMN_bind"/>
    <property type="match status" value="1"/>
</dbReference>
<evidence type="ECO:0000256" key="3">
    <source>
        <dbReference type="ARBA" id="ARBA00022519"/>
    </source>
</evidence>
<evidence type="ECO:0000256" key="7">
    <source>
        <dbReference type="ARBA" id="ARBA00022692"/>
    </source>
</evidence>
<dbReference type="PANTHER" id="PTHR37838">
    <property type="entry name" value="NA(+)-TRANSLOCATING NADH-QUINONE REDUCTASE SUBUNIT C"/>
    <property type="match status" value="1"/>
</dbReference>
<keyword evidence="5" id="KW-0285">Flavoprotein</keyword>
<keyword evidence="9" id="KW-1133">Transmembrane helix</keyword>
<evidence type="ECO:0000256" key="2">
    <source>
        <dbReference type="ARBA" id="ARBA00022475"/>
    </source>
</evidence>
<dbReference type="InterPro" id="IPR010204">
    <property type="entry name" value="NqrC"/>
</dbReference>
<evidence type="ECO:0000256" key="12">
    <source>
        <dbReference type="ARBA" id="ARBA00023065"/>
    </source>
</evidence>
<evidence type="ECO:0000256" key="10">
    <source>
        <dbReference type="ARBA" id="ARBA00023027"/>
    </source>
</evidence>
<dbReference type="GO" id="GO:0006814">
    <property type="term" value="P:sodium ion transport"/>
    <property type="evidence" value="ECO:0007669"/>
    <property type="project" value="UniProtKB-KW"/>
</dbReference>
<evidence type="ECO:0000256" key="13">
    <source>
        <dbReference type="ARBA" id="ARBA00023075"/>
    </source>
</evidence>
<evidence type="ECO:0000256" key="5">
    <source>
        <dbReference type="ARBA" id="ARBA00022630"/>
    </source>
</evidence>
<dbReference type="PANTHER" id="PTHR37838:SF1">
    <property type="entry name" value="NA(+)-TRANSLOCATING NADH-QUINONE REDUCTASE SUBUNIT C"/>
    <property type="match status" value="1"/>
</dbReference>
<evidence type="ECO:0000256" key="8">
    <source>
        <dbReference type="ARBA" id="ARBA00022967"/>
    </source>
</evidence>
<comment type="caution">
    <text evidence="17">The sequence shown here is derived from an EMBL/GenBank/DDBJ whole genome shotgun (WGS) entry which is preliminary data.</text>
</comment>
<dbReference type="GO" id="GO:0010181">
    <property type="term" value="F:FMN binding"/>
    <property type="evidence" value="ECO:0007669"/>
    <property type="project" value="InterPro"/>
</dbReference>